<reference evidence="9" key="1">
    <citation type="submission" date="2018-07" db="EMBL/GenBank/DDBJ databases">
        <authorList>
            <person name="Blom J."/>
        </authorList>
    </citation>
    <scope>NUCLEOTIDE SEQUENCE [LARGE SCALE GENOMIC DNA]</scope>
    <source>
        <strain evidence="9">CCOS 864</strain>
    </source>
</reference>
<protein>
    <recommendedName>
        <fullName evidence="2 5">Basal-body rod modification protein FlgD</fullName>
    </recommendedName>
</protein>
<name>A0A380T4X9_9PSED</name>
<feature type="domain" description="FlgD Tudor-like" evidence="7">
    <location>
        <begin position="107"/>
        <end position="243"/>
    </location>
</feature>
<evidence type="ECO:0000256" key="2">
    <source>
        <dbReference type="ARBA" id="ARBA00016013"/>
    </source>
</evidence>
<evidence type="ECO:0000256" key="1">
    <source>
        <dbReference type="ARBA" id="ARBA00010577"/>
    </source>
</evidence>
<dbReference type="InterPro" id="IPR025965">
    <property type="entry name" value="FlgD/Vpr_Ig-like"/>
</dbReference>
<dbReference type="InterPro" id="IPR025963">
    <property type="entry name" value="FLgD_Tudor"/>
</dbReference>
<evidence type="ECO:0000259" key="7">
    <source>
        <dbReference type="Pfam" id="PF13861"/>
    </source>
</evidence>
<comment type="similarity">
    <text evidence="1 5">Belongs to the FlgD family.</text>
</comment>
<comment type="function">
    <text evidence="4 5">Required for flagellar hook formation. May act as a scaffolding protein.</text>
</comment>
<organism evidence="8 9">
    <name type="scientific">Pseudomonas wadenswilerensis</name>
    <dbReference type="NCBI Taxonomy" id="1785161"/>
    <lineage>
        <taxon>Bacteria</taxon>
        <taxon>Pseudomonadati</taxon>
        <taxon>Pseudomonadota</taxon>
        <taxon>Gammaproteobacteria</taxon>
        <taxon>Pseudomonadales</taxon>
        <taxon>Pseudomonadaceae</taxon>
        <taxon>Pseudomonas</taxon>
    </lineage>
</organism>
<dbReference type="GO" id="GO:0044781">
    <property type="term" value="P:bacterial-type flagellum organization"/>
    <property type="evidence" value="ECO:0007669"/>
    <property type="project" value="UniProtKB-UniRule"/>
</dbReference>
<dbReference type="Pfam" id="PF13861">
    <property type="entry name" value="FLgD_tudor"/>
    <property type="match status" value="1"/>
</dbReference>
<dbReference type="AlphaFoldDB" id="A0A380T4X9"/>
<evidence type="ECO:0000313" key="8">
    <source>
        <dbReference type="EMBL" id="SUQ64551.1"/>
    </source>
</evidence>
<sequence>MASVNDPTAGVSLNDVIKASGKKNSETSANSAAGIASATNSKTGANKQALGKDAFLQLLVTQMQHQNPLDPQDNSEFVAQLAQFSSLEGITSLNESVTAISGNYKSSQALQASSLVGRSVVAQTDKAVVDTTKSLNGSVVVPQAVSNATVTITDKDGKLVKTIDMGAQKAGNASFVWDGTNDKGEKVDPGTYTFAAKTTVDGKQLDMYTMLPATVSSVTISQTGGEMMLNLAGLGSIALSKVQTIGI</sequence>
<feature type="domain" description="FlgD/Vpr Ig-like" evidence="6">
    <location>
        <begin position="129"/>
        <end position="199"/>
    </location>
</feature>
<dbReference type="EMBL" id="UIDD01000010">
    <property type="protein sequence ID" value="SUQ64551.1"/>
    <property type="molecule type" value="Genomic_DNA"/>
</dbReference>
<evidence type="ECO:0000256" key="3">
    <source>
        <dbReference type="ARBA" id="ARBA00022795"/>
    </source>
</evidence>
<keyword evidence="9" id="KW-1185">Reference proteome</keyword>
<evidence type="ECO:0000256" key="5">
    <source>
        <dbReference type="RuleBase" id="RU362076"/>
    </source>
</evidence>
<evidence type="ECO:0000256" key="4">
    <source>
        <dbReference type="ARBA" id="ARBA00024746"/>
    </source>
</evidence>
<proteinExistence type="inferred from homology"/>
<keyword evidence="3 5" id="KW-1005">Bacterial flagellum biogenesis</keyword>
<dbReference type="Proteomes" id="UP000255177">
    <property type="component" value="Unassembled WGS sequence"/>
</dbReference>
<dbReference type="NCBIfam" id="NF005176">
    <property type="entry name" value="PRK06655.1-1"/>
    <property type="match status" value="1"/>
</dbReference>
<dbReference type="RefSeq" id="WP_115088100.1">
    <property type="nucleotide sequence ID" value="NZ_CBCSFG010000001.1"/>
</dbReference>
<evidence type="ECO:0000259" key="6">
    <source>
        <dbReference type="Pfam" id="PF13860"/>
    </source>
</evidence>
<dbReference type="Pfam" id="PF13860">
    <property type="entry name" value="FlgD_ig"/>
    <property type="match status" value="1"/>
</dbReference>
<dbReference type="InterPro" id="IPR005648">
    <property type="entry name" value="FlgD"/>
</dbReference>
<dbReference type="Gene3D" id="2.30.30.910">
    <property type="match status" value="1"/>
</dbReference>
<dbReference type="Pfam" id="PF03963">
    <property type="entry name" value="FlgD"/>
    <property type="match status" value="1"/>
</dbReference>
<accession>A0A380T4X9</accession>
<evidence type="ECO:0000313" key="9">
    <source>
        <dbReference type="Proteomes" id="UP000255177"/>
    </source>
</evidence>
<gene>
    <name evidence="8" type="primary">flgD</name>
    <name evidence="8" type="ORF">CCOS864_04012</name>
</gene>
<dbReference type="Gene3D" id="2.60.40.4070">
    <property type="match status" value="1"/>
</dbReference>